<keyword evidence="2" id="KW-0677">Repeat</keyword>
<evidence type="ECO:0000256" key="3">
    <source>
        <dbReference type="ARBA" id="ARBA00022741"/>
    </source>
</evidence>
<evidence type="ECO:0000259" key="7">
    <source>
        <dbReference type="Pfam" id="PF00350"/>
    </source>
</evidence>
<dbReference type="GO" id="GO:0003924">
    <property type="term" value="F:GTPase activity"/>
    <property type="evidence" value="ECO:0007669"/>
    <property type="project" value="InterPro"/>
</dbReference>
<evidence type="ECO:0000256" key="1">
    <source>
        <dbReference type="ARBA" id="ARBA00004370"/>
    </source>
</evidence>
<keyword evidence="5" id="KW-0342">GTP-binding</keyword>
<dbReference type="InterPro" id="IPR003409">
    <property type="entry name" value="MORN"/>
</dbReference>
<name>A0AA36MZV7_9DINO</name>
<evidence type="ECO:0000256" key="4">
    <source>
        <dbReference type="ARBA" id="ARBA00022801"/>
    </source>
</evidence>
<dbReference type="InterPro" id="IPR045063">
    <property type="entry name" value="Dynamin_N"/>
</dbReference>
<evidence type="ECO:0000313" key="9">
    <source>
        <dbReference type="Proteomes" id="UP001178507"/>
    </source>
</evidence>
<reference evidence="8" key="1">
    <citation type="submission" date="2023-08" db="EMBL/GenBank/DDBJ databases">
        <authorList>
            <person name="Chen Y."/>
            <person name="Shah S."/>
            <person name="Dougan E. K."/>
            <person name="Thang M."/>
            <person name="Chan C."/>
        </authorList>
    </citation>
    <scope>NUCLEOTIDE SEQUENCE</scope>
</reference>
<comment type="subcellular location">
    <subcellularLocation>
        <location evidence="1">Membrane</location>
    </subcellularLocation>
</comment>
<dbReference type="GO" id="GO:0005525">
    <property type="term" value="F:GTP binding"/>
    <property type="evidence" value="ECO:0007669"/>
    <property type="project" value="UniProtKB-KW"/>
</dbReference>
<keyword evidence="6" id="KW-0472">Membrane</keyword>
<dbReference type="SUPFAM" id="SSF82185">
    <property type="entry name" value="Histone H3 K4-specific methyltransferase SET7/9 N-terminal domain"/>
    <property type="match status" value="1"/>
</dbReference>
<dbReference type="Gene3D" id="3.40.50.300">
    <property type="entry name" value="P-loop containing nucleotide triphosphate hydrolases"/>
    <property type="match status" value="1"/>
</dbReference>
<organism evidence="8 9">
    <name type="scientific">Effrenium voratum</name>
    <dbReference type="NCBI Taxonomy" id="2562239"/>
    <lineage>
        <taxon>Eukaryota</taxon>
        <taxon>Sar</taxon>
        <taxon>Alveolata</taxon>
        <taxon>Dinophyceae</taxon>
        <taxon>Suessiales</taxon>
        <taxon>Symbiodiniaceae</taxon>
        <taxon>Effrenium</taxon>
    </lineage>
</organism>
<dbReference type="AlphaFoldDB" id="A0AA36MZV7"/>
<dbReference type="PANTHER" id="PTHR10465">
    <property type="entry name" value="TRANSMEMBRANE GTPASE FZO1"/>
    <property type="match status" value="1"/>
</dbReference>
<proteinExistence type="predicted"/>
<dbReference type="GO" id="GO:0005741">
    <property type="term" value="C:mitochondrial outer membrane"/>
    <property type="evidence" value="ECO:0007669"/>
    <property type="project" value="TreeGrafter"/>
</dbReference>
<dbReference type="EMBL" id="CAUJNA010001890">
    <property type="protein sequence ID" value="CAJ1389541.1"/>
    <property type="molecule type" value="Genomic_DNA"/>
</dbReference>
<dbReference type="GO" id="GO:0051646">
    <property type="term" value="P:mitochondrion localization"/>
    <property type="evidence" value="ECO:0007669"/>
    <property type="project" value="TreeGrafter"/>
</dbReference>
<dbReference type="GO" id="GO:0008053">
    <property type="term" value="P:mitochondrial fusion"/>
    <property type="evidence" value="ECO:0007669"/>
    <property type="project" value="TreeGrafter"/>
</dbReference>
<comment type="caution">
    <text evidence="8">The sequence shown here is derived from an EMBL/GenBank/DDBJ whole genome shotgun (WGS) entry which is preliminary data.</text>
</comment>
<keyword evidence="3" id="KW-0547">Nucleotide-binding</keyword>
<feature type="domain" description="Dynamin N-terminal" evidence="7">
    <location>
        <begin position="2"/>
        <end position="149"/>
    </location>
</feature>
<dbReference type="InterPro" id="IPR027094">
    <property type="entry name" value="Mitofusin_fam"/>
</dbReference>
<dbReference type="SMART" id="SM00698">
    <property type="entry name" value="MORN"/>
    <property type="match status" value="1"/>
</dbReference>
<evidence type="ECO:0000256" key="5">
    <source>
        <dbReference type="ARBA" id="ARBA00023134"/>
    </source>
</evidence>
<dbReference type="Proteomes" id="UP001178507">
    <property type="component" value="Unassembled WGS sequence"/>
</dbReference>
<evidence type="ECO:0000256" key="6">
    <source>
        <dbReference type="ARBA" id="ARBA00023136"/>
    </source>
</evidence>
<sequence length="551" mass="59023">MIGIVGDSNTGKSTLLNALLGHRLLPTSYKSCTSAVTSVRLVADGEPTLSFRWKGKGEHVRGRKEVLSRIKALNEEIRESADAKAVVDLCVSCQPSSALRDLKICDGSLRLVDMPGQDETDNVVVKECFNQLLSMCHGLIVLVKHSAVRSDSLAVLLDGIAVQAPHLFSTPGAVTFVISQVDALRQDESDDEGTAATAHAINDLKKELLQYLANRDCLMLFPGFLSDVKVLCVSVDPKLTGGHEFGQLVEAVAELHGIIQDLKAARQVKLCKEIYETMVDRLDVIGRVYPVRAEEVLDNDKQEKNMRQATMAVAAASFLVTIPLGAWGVAMACAVRCAAAGTALGVGVVASAVNAQTKCDQEESQDTLGGVRCLGASLFGAMGAELANQRVSFQRTAASILEGKVYEDTLLDADGCPVYIGEFVGDVPHGQGRLFWKSTNFEAFIGTFKNGQPREGLFINEKGFCVAKCQVSAGGEVKVDGAQLDEENSLLVEDQPLESLDDFLGSKEVSNEVVDISNESRAGYKGCLASGSLEPRLGRIRGSPRGEAMQS</sequence>
<dbReference type="SUPFAM" id="SSF52540">
    <property type="entry name" value="P-loop containing nucleoside triphosphate hydrolases"/>
    <property type="match status" value="1"/>
</dbReference>
<dbReference type="PANTHER" id="PTHR10465:SF0">
    <property type="entry name" value="SARCALUMENIN"/>
    <property type="match status" value="1"/>
</dbReference>
<keyword evidence="4" id="KW-0378">Hydrolase</keyword>
<protein>
    <recommendedName>
        <fullName evidence="7">Dynamin N-terminal domain-containing protein</fullName>
    </recommendedName>
</protein>
<keyword evidence="9" id="KW-1185">Reference proteome</keyword>
<dbReference type="InterPro" id="IPR027417">
    <property type="entry name" value="P-loop_NTPase"/>
</dbReference>
<accession>A0AA36MZV7</accession>
<evidence type="ECO:0000313" key="8">
    <source>
        <dbReference type="EMBL" id="CAJ1389541.1"/>
    </source>
</evidence>
<gene>
    <name evidence="8" type="ORF">EVOR1521_LOCUS15143</name>
</gene>
<evidence type="ECO:0000256" key="2">
    <source>
        <dbReference type="ARBA" id="ARBA00022737"/>
    </source>
</evidence>
<dbReference type="Pfam" id="PF00350">
    <property type="entry name" value="Dynamin_N"/>
    <property type="match status" value="1"/>
</dbReference>